<evidence type="ECO:0000256" key="3">
    <source>
        <dbReference type="SAM" id="MobiDB-lite"/>
    </source>
</evidence>
<feature type="domain" description="PDZ" evidence="5">
    <location>
        <begin position="336"/>
        <end position="418"/>
    </location>
</feature>
<dbReference type="PANTHER" id="PTHR43343">
    <property type="entry name" value="PEPTIDASE S12"/>
    <property type="match status" value="1"/>
</dbReference>
<evidence type="ECO:0000256" key="2">
    <source>
        <dbReference type="ARBA" id="ARBA00022801"/>
    </source>
</evidence>
<keyword evidence="7" id="KW-1185">Reference proteome</keyword>
<dbReference type="InterPro" id="IPR051201">
    <property type="entry name" value="Chloro_Bact_Ser_Proteases"/>
</dbReference>
<dbReference type="GO" id="GO:0008233">
    <property type="term" value="F:peptidase activity"/>
    <property type="evidence" value="ECO:0007669"/>
    <property type="project" value="UniProtKB-KW"/>
</dbReference>
<sequence>MHNYYFDRPDLAGEELPLPAGGEEGYRFRPADGEMPPLPPRRPPKYPRRPNRIRRRAVWVLCLFLVVLLGGSGALLALGMNGLLPWSGTADPPDYVYSLPEEEPEYPTTVERAPLGDGTVLTLHAAPGGAELSAEEIYAKNSPSIVSIESTRPDGVSQGTGIVFSQDGYILTNHHVIAGASVVTVSPLEGSSHYNALLVGSDSQTDLAVLKVEGPTDFTPAEFGVSDTLRVGERAYAIGNPLGAQLPGTMTEGIISFLDRSMSVDGYEMELIQTDAALNSGNSGGALVNRYGQVIGVTTLKMMSDFDTIEGLGFAIPSATVKAIADELIAQGHVGGRPTIGITAGPSYYYVEEGYDGPEGLYVVSVEPRSDAWAKGLRAGDIILKTNGQPTPTIEALNAVKEELGVGDTLELEFYRDGEYRTITVALVEQYTLQP</sequence>
<dbReference type="InterPro" id="IPR001940">
    <property type="entry name" value="Peptidase_S1C"/>
</dbReference>
<keyword evidence="4" id="KW-1133">Transmembrane helix</keyword>
<evidence type="ECO:0000259" key="5">
    <source>
        <dbReference type="PROSITE" id="PS50106"/>
    </source>
</evidence>
<protein>
    <submittedName>
        <fullName evidence="6">Serine protease</fullName>
    </submittedName>
</protein>
<feature type="transmembrane region" description="Helical" evidence="4">
    <location>
        <begin position="57"/>
        <end position="80"/>
    </location>
</feature>
<keyword evidence="1 6" id="KW-0645">Protease</keyword>
<evidence type="ECO:0000256" key="1">
    <source>
        <dbReference type="ARBA" id="ARBA00022670"/>
    </source>
</evidence>
<dbReference type="GO" id="GO:0006508">
    <property type="term" value="P:proteolysis"/>
    <property type="evidence" value="ECO:0007669"/>
    <property type="project" value="UniProtKB-KW"/>
</dbReference>
<evidence type="ECO:0000313" key="6">
    <source>
        <dbReference type="EMBL" id="MBC5729567.1"/>
    </source>
</evidence>
<dbReference type="Gene3D" id="2.30.42.10">
    <property type="match status" value="1"/>
</dbReference>
<dbReference type="PROSITE" id="PS50106">
    <property type="entry name" value="PDZ"/>
    <property type="match status" value="1"/>
</dbReference>
<dbReference type="EMBL" id="JACOPR010000001">
    <property type="protein sequence ID" value="MBC5729567.1"/>
    <property type="molecule type" value="Genomic_DNA"/>
</dbReference>
<organism evidence="6 7">
    <name type="scientific">Pseudoflavonifractor hominis</name>
    <dbReference type="NCBI Taxonomy" id="2763059"/>
    <lineage>
        <taxon>Bacteria</taxon>
        <taxon>Bacillati</taxon>
        <taxon>Bacillota</taxon>
        <taxon>Clostridia</taxon>
        <taxon>Eubacteriales</taxon>
        <taxon>Oscillospiraceae</taxon>
        <taxon>Pseudoflavonifractor</taxon>
    </lineage>
</organism>
<keyword evidence="4" id="KW-0472">Membrane</keyword>
<dbReference type="InterPro" id="IPR001478">
    <property type="entry name" value="PDZ"/>
</dbReference>
<dbReference type="InterPro" id="IPR036034">
    <property type="entry name" value="PDZ_sf"/>
</dbReference>
<dbReference type="Pfam" id="PF13180">
    <property type="entry name" value="PDZ_2"/>
    <property type="match status" value="1"/>
</dbReference>
<accession>A0ABR7HQ01</accession>
<feature type="region of interest" description="Disordered" evidence="3">
    <location>
        <begin position="15"/>
        <end position="49"/>
    </location>
</feature>
<proteinExistence type="predicted"/>
<dbReference type="SUPFAM" id="SSF50494">
    <property type="entry name" value="Trypsin-like serine proteases"/>
    <property type="match status" value="1"/>
</dbReference>
<gene>
    <name evidence="6" type="ORF">H8S34_01805</name>
</gene>
<keyword evidence="4" id="KW-0812">Transmembrane</keyword>
<dbReference type="Pfam" id="PF13365">
    <property type="entry name" value="Trypsin_2"/>
    <property type="match status" value="1"/>
</dbReference>
<dbReference type="SMART" id="SM00228">
    <property type="entry name" value="PDZ"/>
    <property type="match status" value="1"/>
</dbReference>
<dbReference type="SUPFAM" id="SSF50156">
    <property type="entry name" value="PDZ domain-like"/>
    <property type="match status" value="1"/>
</dbReference>
<dbReference type="Proteomes" id="UP000660021">
    <property type="component" value="Unassembled WGS sequence"/>
</dbReference>
<dbReference type="PANTHER" id="PTHR43343:SF3">
    <property type="entry name" value="PROTEASE DO-LIKE 8, CHLOROPLASTIC"/>
    <property type="match status" value="1"/>
</dbReference>
<evidence type="ECO:0000313" key="7">
    <source>
        <dbReference type="Proteomes" id="UP000660021"/>
    </source>
</evidence>
<dbReference type="Gene3D" id="2.40.10.120">
    <property type="match status" value="1"/>
</dbReference>
<dbReference type="PRINTS" id="PR00834">
    <property type="entry name" value="PROTEASES2C"/>
</dbReference>
<dbReference type="InterPro" id="IPR009003">
    <property type="entry name" value="Peptidase_S1_PA"/>
</dbReference>
<comment type="caution">
    <text evidence="6">The sequence shown here is derived from an EMBL/GenBank/DDBJ whole genome shotgun (WGS) entry which is preliminary data.</text>
</comment>
<keyword evidence="2" id="KW-0378">Hydrolase</keyword>
<name>A0ABR7HQ01_9FIRM</name>
<reference evidence="6 7" key="1">
    <citation type="submission" date="2020-08" db="EMBL/GenBank/DDBJ databases">
        <title>Genome public.</title>
        <authorList>
            <person name="Liu C."/>
            <person name="Sun Q."/>
        </authorList>
    </citation>
    <scope>NUCLEOTIDE SEQUENCE [LARGE SCALE GENOMIC DNA]</scope>
    <source>
        <strain evidence="6 7">New-38</strain>
    </source>
</reference>
<evidence type="ECO:0000256" key="4">
    <source>
        <dbReference type="SAM" id="Phobius"/>
    </source>
</evidence>
<dbReference type="RefSeq" id="WP_186962877.1">
    <property type="nucleotide sequence ID" value="NZ_JACOPR010000001.1"/>
</dbReference>